<dbReference type="HOGENOM" id="CLU_2122667_0_0_1"/>
<evidence type="ECO:0000313" key="2">
    <source>
        <dbReference type="Proteomes" id="UP000014978"/>
    </source>
</evidence>
<reference evidence="2" key="1">
    <citation type="journal article" date="2013" name="PLoS Genet.">
        <title>The genome of Spraguea lophii and the basis of host-microsporidian interactions.</title>
        <authorList>
            <person name="Campbell S.E."/>
            <person name="Williams T.A."/>
            <person name="Yousuf A."/>
            <person name="Soanes D.M."/>
            <person name="Paszkiewicz K.H."/>
            <person name="Williams B.A.P."/>
        </authorList>
    </citation>
    <scope>NUCLEOTIDE SEQUENCE [LARGE SCALE GENOMIC DNA]</scope>
    <source>
        <strain evidence="2">42_110</strain>
    </source>
</reference>
<keyword evidence="2" id="KW-1185">Reference proteome</keyword>
<evidence type="ECO:0000313" key="1">
    <source>
        <dbReference type="EMBL" id="EPR77725.1"/>
    </source>
</evidence>
<organism evidence="1 2">
    <name type="scientific">Spraguea lophii (strain 42_110)</name>
    <name type="common">Microsporidian parasite</name>
    <dbReference type="NCBI Taxonomy" id="1358809"/>
    <lineage>
        <taxon>Eukaryota</taxon>
        <taxon>Fungi</taxon>
        <taxon>Fungi incertae sedis</taxon>
        <taxon>Microsporidia</taxon>
        <taxon>Spragueidae</taxon>
        <taxon>Spraguea</taxon>
    </lineage>
</organism>
<dbReference type="Proteomes" id="UP000014978">
    <property type="component" value="Unassembled WGS sequence"/>
</dbReference>
<gene>
    <name evidence="1" type="ORF">SLOPH_734</name>
</gene>
<proteinExistence type="predicted"/>
<name>S7W4Q6_SPRLO</name>
<dbReference type="InParanoid" id="S7W4Q6"/>
<comment type="caution">
    <text evidence="1">The sequence shown here is derived from an EMBL/GenBank/DDBJ whole genome shotgun (WGS) entry which is preliminary data.</text>
</comment>
<protein>
    <submittedName>
        <fullName evidence="1">Uncharacterized protein</fullName>
    </submittedName>
</protein>
<dbReference type="VEuPathDB" id="MicrosporidiaDB:SLOPH_734"/>
<accession>S7W4Q6</accession>
<dbReference type="AlphaFoldDB" id="S7W4Q6"/>
<sequence length="114" mass="12942">MKKDNTLQDIVGCKLNVAKEVLLEKAKNHYNNFINSLPQEILDAPIFLLKDAEEGECNKLMDNINDMKKKESMIIQLGGESIILQDDTDGLGDDTAELYRAIKAKFEKKNKKEN</sequence>
<dbReference type="EMBL" id="ATCN01001324">
    <property type="protein sequence ID" value="EPR77725.1"/>
    <property type="molecule type" value="Genomic_DNA"/>
</dbReference>